<protein>
    <submittedName>
        <fullName evidence="2">Uncharacterized protein</fullName>
    </submittedName>
</protein>
<evidence type="ECO:0000256" key="1">
    <source>
        <dbReference type="SAM" id="MobiDB-lite"/>
    </source>
</evidence>
<proteinExistence type="predicted"/>
<name>V6LQ66_9EUKA</name>
<reference evidence="2" key="1">
    <citation type="journal article" date="2014" name="PLoS Genet.">
        <title>The Genome of Spironucleus salmonicida Highlights a Fish Pathogen Adapted to Fluctuating Environments.</title>
        <authorList>
            <person name="Xu F."/>
            <person name="Jerlstrom-Hultqvist J."/>
            <person name="Einarsson E."/>
            <person name="Astvaldsson A."/>
            <person name="Svard S.G."/>
            <person name="Andersson J.O."/>
        </authorList>
    </citation>
    <scope>NUCLEOTIDE SEQUENCE</scope>
</reference>
<organism evidence="2">
    <name type="scientific">Spironucleus salmonicida</name>
    <dbReference type="NCBI Taxonomy" id="348837"/>
    <lineage>
        <taxon>Eukaryota</taxon>
        <taxon>Metamonada</taxon>
        <taxon>Diplomonadida</taxon>
        <taxon>Hexamitidae</taxon>
        <taxon>Hexamitinae</taxon>
        <taxon>Spironucleus</taxon>
    </lineage>
</organism>
<evidence type="ECO:0000313" key="2">
    <source>
        <dbReference type="EMBL" id="EST45856.1"/>
    </source>
</evidence>
<gene>
    <name evidence="2" type="ORF">SS50377_14198</name>
</gene>
<dbReference type="AlphaFoldDB" id="V6LQ66"/>
<accession>V6LQ66</accession>
<dbReference type="EMBL" id="KI546088">
    <property type="protein sequence ID" value="EST45856.1"/>
    <property type="molecule type" value="Genomic_DNA"/>
</dbReference>
<sequence>MGLSAKHAAMATSSQMMANAQKRTCASKTRTAPLGVSAVPGRSASRATPAA</sequence>
<feature type="region of interest" description="Disordered" evidence="1">
    <location>
        <begin position="1"/>
        <end position="51"/>
    </location>
</feature>
<feature type="compositionally biased region" description="Polar residues" evidence="1">
    <location>
        <begin position="11"/>
        <end position="30"/>
    </location>
</feature>